<gene>
    <name evidence="1" type="ORF">M4438_06385</name>
</gene>
<evidence type="ECO:0000313" key="1">
    <source>
        <dbReference type="EMBL" id="MCL3993150.1"/>
    </source>
</evidence>
<keyword evidence="2" id="KW-1185">Reference proteome</keyword>
<organism evidence="1 2">
    <name type="scientific">Streptomyces lavenduligriseus</name>
    <dbReference type="NCBI Taxonomy" id="67315"/>
    <lineage>
        <taxon>Bacteria</taxon>
        <taxon>Bacillati</taxon>
        <taxon>Actinomycetota</taxon>
        <taxon>Actinomycetes</taxon>
        <taxon>Kitasatosporales</taxon>
        <taxon>Streptomycetaceae</taxon>
        <taxon>Streptomyces</taxon>
    </lineage>
</organism>
<protein>
    <submittedName>
        <fullName evidence="1">Uncharacterized protein</fullName>
    </submittedName>
</protein>
<reference evidence="1 2" key="1">
    <citation type="submission" date="2022-05" db="EMBL/GenBank/DDBJ databases">
        <title>Genome Resource of Streptomyces lavenduligriseus GA1-1, a Strain with Broad-Spectrum Antifungal Activity against Phytopathogenic Fungi.</title>
        <authorList>
            <person name="Qi D."/>
        </authorList>
    </citation>
    <scope>NUCLEOTIDE SEQUENCE [LARGE SCALE GENOMIC DNA]</scope>
    <source>
        <strain evidence="1 2">GA1-1</strain>
    </source>
</reference>
<evidence type="ECO:0000313" key="2">
    <source>
        <dbReference type="Proteomes" id="UP001202052"/>
    </source>
</evidence>
<dbReference type="RefSeq" id="WP_249457745.1">
    <property type="nucleotide sequence ID" value="NZ_JAMCCK010000009.1"/>
</dbReference>
<proteinExistence type="predicted"/>
<name>A0ABT0NNX2_9ACTN</name>
<dbReference type="EMBL" id="JAMCCK010000009">
    <property type="protein sequence ID" value="MCL3993150.1"/>
    <property type="molecule type" value="Genomic_DNA"/>
</dbReference>
<dbReference type="Proteomes" id="UP001202052">
    <property type="component" value="Unassembled WGS sequence"/>
</dbReference>
<accession>A0ABT0NNX2</accession>
<sequence length="76" mass="8118">MKHAVQPVKATVITPSALSLLYPADTVGGYPREAFLADPADEADIRDALDAGTRSGPAINACLDKRLKMHAQNRDT</sequence>
<comment type="caution">
    <text evidence="1">The sequence shown here is derived from an EMBL/GenBank/DDBJ whole genome shotgun (WGS) entry which is preliminary data.</text>
</comment>